<gene>
    <name evidence="1" type="ORF">OSB52_01290</name>
</gene>
<organism evidence="1 2">
    <name type="scientific">Gordonia aquimaris</name>
    <dbReference type="NCBI Taxonomy" id="2984863"/>
    <lineage>
        <taxon>Bacteria</taxon>
        <taxon>Bacillati</taxon>
        <taxon>Actinomycetota</taxon>
        <taxon>Actinomycetes</taxon>
        <taxon>Mycobacteriales</taxon>
        <taxon>Gordoniaceae</taxon>
        <taxon>Gordonia</taxon>
    </lineage>
</organism>
<dbReference type="Proteomes" id="UP001143347">
    <property type="component" value="Unassembled WGS sequence"/>
</dbReference>
<accession>A0A9X3D0M1</accession>
<dbReference type="AlphaFoldDB" id="A0A9X3D0M1"/>
<evidence type="ECO:0000313" key="1">
    <source>
        <dbReference type="EMBL" id="MCX2962720.1"/>
    </source>
</evidence>
<protein>
    <submittedName>
        <fullName evidence="1">Uncharacterized protein</fullName>
    </submittedName>
</protein>
<dbReference type="EMBL" id="JAPKFM010000001">
    <property type="protein sequence ID" value="MCX2962720.1"/>
    <property type="molecule type" value="Genomic_DNA"/>
</dbReference>
<reference evidence="1" key="1">
    <citation type="submission" date="2022-10" db="EMBL/GenBank/DDBJ databases">
        <title>WGS of marine actinomycetes from Thailand.</title>
        <authorList>
            <person name="Thawai C."/>
        </authorList>
    </citation>
    <scope>NUCLEOTIDE SEQUENCE</scope>
    <source>
        <strain evidence="1">SW21</strain>
    </source>
</reference>
<name>A0A9X3D0M1_9ACTN</name>
<comment type="caution">
    <text evidence="1">The sequence shown here is derived from an EMBL/GenBank/DDBJ whole genome shotgun (WGS) entry which is preliminary data.</text>
</comment>
<dbReference type="RefSeq" id="WP_266059763.1">
    <property type="nucleotide sequence ID" value="NZ_JAPKFM010000001.1"/>
</dbReference>
<keyword evidence="2" id="KW-1185">Reference proteome</keyword>
<evidence type="ECO:0000313" key="2">
    <source>
        <dbReference type="Proteomes" id="UP001143347"/>
    </source>
</evidence>
<proteinExistence type="predicted"/>
<sequence length="252" mass="27695">MAKMSDDQVAGVLDRAVAGINPVLDTLSRRDPLGLKKHTFHDDPHPDSRVQRALHLLAQGLDAADWPGTQGWTRRSMHDRADWWVNRIGTVNTVAVAYPGVFGGWTRRLPLASVLGFANQAIVLIAIAREYGVTDRAHQVQLLASVLCNREMSATTVDHAADRADTDAHDADQHHGATLIGAIWEIATILRGLSDEFDRRPQPVLPLRMLAYIPVVGAPVTYVGERLALSQATRRGRKWIADHPAAISRRPA</sequence>